<proteinExistence type="predicted"/>
<dbReference type="Pfam" id="PF01374">
    <property type="entry name" value="Glyco_hydro_46"/>
    <property type="match status" value="1"/>
</dbReference>
<dbReference type="GO" id="GO:0016977">
    <property type="term" value="F:chitosanase activity"/>
    <property type="evidence" value="ECO:0007669"/>
    <property type="project" value="InterPro"/>
</dbReference>
<dbReference type="EMBL" id="MCFE01000003">
    <property type="protein sequence ID" value="ORY08106.1"/>
    <property type="molecule type" value="Genomic_DNA"/>
</dbReference>
<dbReference type="SUPFAM" id="SSF53955">
    <property type="entry name" value="Lysozyme-like"/>
    <property type="match status" value="1"/>
</dbReference>
<dbReference type="OrthoDB" id="76114at2759"/>
<dbReference type="Gene3D" id="3.30.386.10">
    <property type="entry name" value="Chitosanase, subunit A, domain 2"/>
    <property type="match status" value="1"/>
</dbReference>
<dbReference type="InterPro" id="IPR000400">
    <property type="entry name" value="Glyco_hydro_46"/>
</dbReference>
<evidence type="ECO:0000313" key="2">
    <source>
        <dbReference type="Proteomes" id="UP000193498"/>
    </source>
</evidence>
<dbReference type="InParanoid" id="A0A1Y1ZD27"/>
<reference evidence="1 2" key="1">
    <citation type="submission" date="2016-07" db="EMBL/GenBank/DDBJ databases">
        <title>Pervasive Adenine N6-methylation of Active Genes in Fungi.</title>
        <authorList>
            <consortium name="DOE Joint Genome Institute"/>
            <person name="Mondo S.J."/>
            <person name="Dannebaum R.O."/>
            <person name="Kuo R.C."/>
            <person name="Labutti K."/>
            <person name="Haridas S."/>
            <person name="Kuo A."/>
            <person name="Salamov A."/>
            <person name="Ahrendt S.R."/>
            <person name="Lipzen A."/>
            <person name="Sullivan W."/>
            <person name="Andreopoulos W.B."/>
            <person name="Clum A."/>
            <person name="Lindquist E."/>
            <person name="Daum C."/>
            <person name="Ramamoorthy G.K."/>
            <person name="Gryganskyi A."/>
            <person name="Culley D."/>
            <person name="Magnuson J.K."/>
            <person name="James T.Y."/>
            <person name="O'Malley M.A."/>
            <person name="Stajich J.E."/>
            <person name="Spatafora J.W."/>
            <person name="Visel A."/>
            <person name="Grigoriev I.V."/>
        </authorList>
    </citation>
    <scope>NUCLEOTIDE SEQUENCE [LARGE SCALE GENOMIC DNA]</scope>
    <source>
        <strain evidence="1 2">CBS 931.73</strain>
    </source>
</reference>
<dbReference type="GO" id="GO:0005576">
    <property type="term" value="C:extracellular region"/>
    <property type="evidence" value="ECO:0007669"/>
    <property type="project" value="InterPro"/>
</dbReference>
<feature type="non-terminal residue" evidence="1">
    <location>
        <position position="138"/>
    </location>
</feature>
<feature type="non-terminal residue" evidence="1">
    <location>
        <position position="1"/>
    </location>
</feature>
<accession>A0A1Y1ZD27</accession>
<organism evidence="1 2">
    <name type="scientific">Basidiobolus meristosporus CBS 931.73</name>
    <dbReference type="NCBI Taxonomy" id="1314790"/>
    <lineage>
        <taxon>Eukaryota</taxon>
        <taxon>Fungi</taxon>
        <taxon>Fungi incertae sedis</taxon>
        <taxon>Zoopagomycota</taxon>
        <taxon>Entomophthoromycotina</taxon>
        <taxon>Basidiobolomycetes</taxon>
        <taxon>Basidiobolales</taxon>
        <taxon>Basidiobolaceae</taxon>
        <taxon>Basidiobolus</taxon>
    </lineage>
</organism>
<dbReference type="Proteomes" id="UP000193498">
    <property type="component" value="Unassembled WGS sequence"/>
</dbReference>
<dbReference type="InterPro" id="IPR023099">
    <property type="entry name" value="Glyco_hydro_46_N"/>
</dbReference>
<comment type="caution">
    <text evidence="1">The sequence shown here is derived from an EMBL/GenBank/DDBJ whole genome shotgun (WGS) entry which is preliminary data.</text>
</comment>
<keyword evidence="1" id="KW-0378">Hydrolase</keyword>
<protein>
    <submittedName>
        <fullName evidence="1">Glycoside hydrolase</fullName>
    </submittedName>
</protein>
<evidence type="ECO:0000313" key="1">
    <source>
        <dbReference type="EMBL" id="ORY08106.1"/>
    </source>
</evidence>
<name>A0A1Y1ZD27_9FUNG</name>
<sequence length="138" mass="15321">FAEIITNVFENGNAIFGYAACEKLNDGRGFTCGRIGFTTGTGDALTVLQKYEEVSPNSTLLKYIPALQKIDSLAHCDSKRDSTSEIVDFDHVWTNTSCQDSKFNSVQDLINDEMYFTPAMKFAKRLGIQSNLGKAILY</sequence>
<gene>
    <name evidence="1" type="ORF">K493DRAFT_190609</name>
</gene>
<dbReference type="InterPro" id="IPR023346">
    <property type="entry name" value="Lysozyme-like_dom_sf"/>
</dbReference>
<dbReference type="GO" id="GO:0005975">
    <property type="term" value="P:carbohydrate metabolic process"/>
    <property type="evidence" value="ECO:0007669"/>
    <property type="project" value="InterPro"/>
</dbReference>
<dbReference type="AlphaFoldDB" id="A0A1Y1ZD27"/>
<keyword evidence="2" id="KW-1185">Reference proteome</keyword>